<keyword evidence="3 5" id="KW-0949">S-adenosyl-L-methionine</keyword>
<feature type="active site" evidence="5">
    <location>
        <position position="86"/>
    </location>
</feature>
<reference evidence="8 9" key="1">
    <citation type="submission" date="2024-02" db="EMBL/GenBank/DDBJ databases">
        <title>Herpetosiphon gulosus NBRC 112829.</title>
        <authorList>
            <person name="Ichikawa N."/>
            <person name="Katano-Makiyama Y."/>
            <person name="Hidaka K."/>
        </authorList>
    </citation>
    <scope>NUCLEOTIDE SEQUENCE [LARGE SCALE GENOMIC DNA]</scope>
    <source>
        <strain evidence="8 9">NBRC 112829</strain>
    </source>
</reference>
<dbReference type="RefSeq" id="WP_345724973.1">
    <property type="nucleotide sequence ID" value="NZ_BAABRU010000049.1"/>
</dbReference>
<evidence type="ECO:0000313" key="9">
    <source>
        <dbReference type="Proteomes" id="UP001428290"/>
    </source>
</evidence>
<comment type="similarity">
    <text evidence="5 6">Belongs to the class I-like SAM-binding methyltransferase superfamily. C5-methyltransferase family.</text>
</comment>
<protein>
    <recommendedName>
        <fullName evidence="7">Cytosine-specific methyltransferase</fullName>
        <ecNumber evidence="7">2.1.1.37</ecNumber>
    </recommendedName>
</protein>
<sequence length="620" mass="70585">MINSVNPIRTISLFSGGGGLDIGFHRAGFHILACVEIDNLACKTLEKNIGQYFERDCKIINQDITKINPLDITREPVDFIIGGPPCQSFSAIGRRAGGAAGTYDERGELFEHYCRLVSYFKPHGFLFENVRGILSSHKGEDWRRITSAFRDIGYNISYRVLDTADYGVPQHRERLIMVGTREGNNGIKFPRPTHGPDAAVGAPHVTALEAILDLQAIQQPELKFEGKYSNLLKEVPPGSNYLHFTKEMGHPTPSFAWRSRFSDFLYKADPSKPVRTIVAKLGAYSGPFHWENRKFTVDEFKRLQSFPDDYEFVGGTGSILKQIGNSVPPIFAERLAEAVKQQIFGFNLGIDLIDEQEELSFDSRKSRKARATRSKRLISAPVGQSSLFSFDDVYPSINISNTHYFHYLSNKQRFKYDYQVNIDKGCLYRISEDRKDNTYNINIFEIKNGVVSVNHQVQYILSFYEHIGNGINKIECNLYCDSDQGIPVMWDSIEDVINLCSSYQTMMDVYGHFTEPYPSFSLEMNITTTKPSFFINFAKKFSVFDSCSKLLPISALSDIPGFYELNISNPIDVIQELRLLRFDVRVNQTNINIPKGYFRCCYPFTININKQVSVSWKESI</sequence>
<evidence type="ECO:0000256" key="3">
    <source>
        <dbReference type="ARBA" id="ARBA00022691"/>
    </source>
</evidence>
<dbReference type="SUPFAM" id="SSF53335">
    <property type="entry name" value="S-adenosyl-L-methionine-dependent methyltransferases"/>
    <property type="match status" value="1"/>
</dbReference>
<evidence type="ECO:0000256" key="1">
    <source>
        <dbReference type="ARBA" id="ARBA00022603"/>
    </source>
</evidence>
<keyword evidence="9" id="KW-1185">Reference proteome</keyword>
<dbReference type="InterPro" id="IPR018117">
    <property type="entry name" value="C5_DNA_meth_AS"/>
</dbReference>
<dbReference type="Gene3D" id="3.40.50.150">
    <property type="entry name" value="Vaccinia Virus protein VP39"/>
    <property type="match status" value="1"/>
</dbReference>
<evidence type="ECO:0000256" key="2">
    <source>
        <dbReference type="ARBA" id="ARBA00022679"/>
    </source>
</evidence>
<dbReference type="Pfam" id="PF00145">
    <property type="entry name" value="DNA_methylase"/>
    <property type="match status" value="1"/>
</dbReference>
<evidence type="ECO:0000313" key="8">
    <source>
        <dbReference type="EMBL" id="GAA5531419.1"/>
    </source>
</evidence>
<evidence type="ECO:0000256" key="7">
    <source>
        <dbReference type="RuleBase" id="RU000417"/>
    </source>
</evidence>
<dbReference type="Proteomes" id="UP001428290">
    <property type="component" value="Unassembled WGS sequence"/>
</dbReference>
<dbReference type="InterPro" id="IPR029063">
    <property type="entry name" value="SAM-dependent_MTases_sf"/>
</dbReference>
<proteinExistence type="inferred from homology"/>
<accession>A0ABP9X7Q7</accession>
<evidence type="ECO:0000256" key="5">
    <source>
        <dbReference type="PROSITE-ProRule" id="PRU01016"/>
    </source>
</evidence>
<evidence type="ECO:0000256" key="4">
    <source>
        <dbReference type="ARBA" id="ARBA00022747"/>
    </source>
</evidence>
<keyword evidence="1 5" id="KW-0489">Methyltransferase</keyword>
<organism evidence="8 9">
    <name type="scientific">Herpetosiphon gulosus</name>
    <dbReference type="NCBI Taxonomy" id="1973496"/>
    <lineage>
        <taxon>Bacteria</taxon>
        <taxon>Bacillati</taxon>
        <taxon>Chloroflexota</taxon>
        <taxon>Chloroflexia</taxon>
        <taxon>Herpetosiphonales</taxon>
        <taxon>Herpetosiphonaceae</taxon>
        <taxon>Herpetosiphon</taxon>
    </lineage>
</organism>
<evidence type="ECO:0000256" key="6">
    <source>
        <dbReference type="RuleBase" id="RU000416"/>
    </source>
</evidence>
<dbReference type="InterPro" id="IPR050390">
    <property type="entry name" value="C5-Methyltransferase"/>
</dbReference>
<keyword evidence="2 5" id="KW-0808">Transferase</keyword>
<dbReference type="PRINTS" id="PR00105">
    <property type="entry name" value="C5METTRFRASE"/>
</dbReference>
<comment type="catalytic activity">
    <reaction evidence="7">
        <text>a 2'-deoxycytidine in DNA + S-adenosyl-L-methionine = a 5-methyl-2'-deoxycytidine in DNA + S-adenosyl-L-homocysteine + H(+)</text>
        <dbReference type="Rhea" id="RHEA:13681"/>
        <dbReference type="Rhea" id="RHEA-COMP:11369"/>
        <dbReference type="Rhea" id="RHEA-COMP:11370"/>
        <dbReference type="ChEBI" id="CHEBI:15378"/>
        <dbReference type="ChEBI" id="CHEBI:57856"/>
        <dbReference type="ChEBI" id="CHEBI:59789"/>
        <dbReference type="ChEBI" id="CHEBI:85452"/>
        <dbReference type="ChEBI" id="CHEBI:85454"/>
        <dbReference type="EC" id="2.1.1.37"/>
    </reaction>
</comment>
<dbReference type="InterPro" id="IPR001525">
    <property type="entry name" value="C5_MeTfrase"/>
</dbReference>
<dbReference type="EC" id="2.1.1.37" evidence="7"/>
<name>A0ABP9X7Q7_9CHLR</name>
<dbReference type="Gene3D" id="3.90.120.10">
    <property type="entry name" value="DNA Methylase, subunit A, domain 2"/>
    <property type="match status" value="1"/>
</dbReference>
<dbReference type="PANTHER" id="PTHR10629:SF52">
    <property type="entry name" value="DNA (CYTOSINE-5)-METHYLTRANSFERASE 1"/>
    <property type="match status" value="1"/>
</dbReference>
<dbReference type="PANTHER" id="PTHR10629">
    <property type="entry name" value="CYTOSINE-SPECIFIC METHYLTRANSFERASE"/>
    <property type="match status" value="1"/>
</dbReference>
<comment type="caution">
    <text evidence="8">The sequence shown here is derived from an EMBL/GenBank/DDBJ whole genome shotgun (WGS) entry which is preliminary data.</text>
</comment>
<dbReference type="NCBIfam" id="TIGR00675">
    <property type="entry name" value="dcm"/>
    <property type="match status" value="1"/>
</dbReference>
<dbReference type="PROSITE" id="PS00094">
    <property type="entry name" value="C5_MTASE_1"/>
    <property type="match status" value="1"/>
</dbReference>
<dbReference type="PROSITE" id="PS51679">
    <property type="entry name" value="SAM_MT_C5"/>
    <property type="match status" value="1"/>
</dbReference>
<dbReference type="EMBL" id="BAABRU010000049">
    <property type="protein sequence ID" value="GAA5531419.1"/>
    <property type="molecule type" value="Genomic_DNA"/>
</dbReference>
<gene>
    <name evidence="8" type="ORF">Hgul01_05244</name>
</gene>
<keyword evidence="4" id="KW-0680">Restriction system</keyword>